<sequence length="117" mass="13259">MKSILIRVVVLFQAISLLNPAGMVAEDVVGHAERMLKQAAQESRHWHSRQDSIQRDLHDIVFFLDQSVNAAEKSDHEARREYAGEALVLLQRGMTAGYFDETKAQPVVSFIRRLLEG</sequence>
<protein>
    <submittedName>
        <fullName evidence="1">Uncharacterized protein</fullName>
    </submittedName>
</protein>
<dbReference type="KEGG" id="nmv:NITMOv2_4736"/>
<accession>A0A0K2GJI2</accession>
<keyword evidence="2" id="KW-1185">Reference proteome</keyword>
<dbReference type="PATRIC" id="fig|42253.5.peg.4669"/>
<dbReference type="Proteomes" id="UP000069205">
    <property type="component" value="Chromosome"/>
</dbReference>
<dbReference type="AlphaFoldDB" id="A0A0K2GJI2"/>
<dbReference type="EMBL" id="CP011801">
    <property type="protein sequence ID" value="ALA61105.1"/>
    <property type="molecule type" value="Genomic_DNA"/>
</dbReference>
<reference evidence="1 2" key="1">
    <citation type="journal article" date="2015" name="Proc. Natl. Acad. Sci. U.S.A.">
        <title>Expanded metabolic versatility of ubiquitous nitrite-oxidizing bacteria from the genus Nitrospira.</title>
        <authorList>
            <person name="Koch H."/>
            <person name="Lucker S."/>
            <person name="Albertsen M."/>
            <person name="Kitzinger K."/>
            <person name="Herbold C."/>
            <person name="Spieck E."/>
            <person name="Nielsen P.H."/>
            <person name="Wagner M."/>
            <person name="Daims H."/>
        </authorList>
    </citation>
    <scope>NUCLEOTIDE SEQUENCE [LARGE SCALE GENOMIC DNA]</scope>
    <source>
        <strain evidence="1 2">NSP M-1</strain>
    </source>
</reference>
<organism evidence="1 2">
    <name type="scientific">Nitrospira moscoviensis</name>
    <dbReference type="NCBI Taxonomy" id="42253"/>
    <lineage>
        <taxon>Bacteria</taxon>
        <taxon>Pseudomonadati</taxon>
        <taxon>Nitrospirota</taxon>
        <taxon>Nitrospiria</taxon>
        <taxon>Nitrospirales</taxon>
        <taxon>Nitrospiraceae</taxon>
        <taxon>Nitrospira</taxon>
    </lineage>
</organism>
<name>A0A0K2GJI2_NITMO</name>
<dbReference type="RefSeq" id="WP_053381816.1">
    <property type="nucleotide sequence ID" value="NZ_CP011801.1"/>
</dbReference>
<gene>
    <name evidence="1" type="ORF">NITMOv2_4736</name>
</gene>
<evidence type="ECO:0000313" key="1">
    <source>
        <dbReference type="EMBL" id="ALA61105.1"/>
    </source>
</evidence>
<evidence type="ECO:0000313" key="2">
    <source>
        <dbReference type="Proteomes" id="UP000069205"/>
    </source>
</evidence>
<proteinExistence type="predicted"/>